<evidence type="ECO:0000313" key="3">
    <source>
        <dbReference type="Proteomes" id="UP000077266"/>
    </source>
</evidence>
<dbReference type="GO" id="GO:0016491">
    <property type="term" value="F:oxidoreductase activity"/>
    <property type="evidence" value="ECO:0007669"/>
    <property type="project" value="InterPro"/>
</dbReference>
<protein>
    <submittedName>
        <fullName evidence="2">Uncharacterized protein</fullName>
    </submittedName>
</protein>
<organism evidence="2 3">
    <name type="scientific">Exidia glandulosa HHB12029</name>
    <dbReference type="NCBI Taxonomy" id="1314781"/>
    <lineage>
        <taxon>Eukaryota</taxon>
        <taxon>Fungi</taxon>
        <taxon>Dikarya</taxon>
        <taxon>Basidiomycota</taxon>
        <taxon>Agaricomycotina</taxon>
        <taxon>Agaricomycetes</taxon>
        <taxon>Auriculariales</taxon>
        <taxon>Exidiaceae</taxon>
        <taxon>Exidia</taxon>
    </lineage>
</organism>
<name>A0A165FGI4_EXIGL</name>
<dbReference type="InterPro" id="IPR020471">
    <property type="entry name" value="AKR"/>
</dbReference>
<gene>
    <name evidence="2" type="ORF">EXIGLDRAFT_751393</name>
</gene>
<keyword evidence="3" id="KW-1185">Reference proteome</keyword>
<proteinExistence type="predicted"/>
<dbReference type="EMBL" id="KV426085">
    <property type="protein sequence ID" value="KZV88957.1"/>
    <property type="molecule type" value="Genomic_DNA"/>
</dbReference>
<dbReference type="AlphaFoldDB" id="A0A165FGI4"/>
<dbReference type="STRING" id="1314781.A0A165FGI4"/>
<sequence>MAISNWTSPTSTATRSACSVVAAVSVVKREELFITTRKLSMEQRPPSREAALDYLVLVLMHFPVAFAPGQDNPTTDESEGDHRQGYGARTSESNVRGVVVSKFTMDVCKAIVMQPASLKPAANQVESHPYFVQDAHRVLEEAGHPPCSVFASGQRSFGVKMGQVHIAWGVKHGVSVIPKSVQEGGIKDNSP</sequence>
<evidence type="ECO:0000256" key="1">
    <source>
        <dbReference type="SAM" id="MobiDB-lite"/>
    </source>
</evidence>
<dbReference type="InParanoid" id="A0A165FGI4"/>
<dbReference type="OrthoDB" id="416253at2759"/>
<dbReference type="PANTHER" id="PTHR11732">
    <property type="entry name" value="ALDO/KETO REDUCTASE"/>
    <property type="match status" value="1"/>
</dbReference>
<dbReference type="SUPFAM" id="SSF51430">
    <property type="entry name" value="NAD(P)-linked oxidoreductase"/>
    <property type="match status" value="1"/>
</dbReference>
<accession>A0A165FGI4</accession>
<evidence type="ECO:0000313" key="2">
    <source>
        <dbReference type="EMBL" id="KZV88957.1"/>
    </source>
</evidence>
<reference evidence="2 3" key="1">
    <citation type="journal article" date="2016" name="Mol. Biol. Evol.">
        <title>Comparative Genomics of Early-Diverging Mushroom-Forming Fungi Provides Insights into the Origins of Lignocellulose Decay Capabilities.</title>
        <authorList>
            <person name="Nagy L.G."/>
            <person name="Riley R."/>
            <person name="Tritt A."/>
            <person name="Adam C."/>
            <person name="Daum C."/>
            <person name="Floudas D."/>
            <person name="Sun H."/>
            <person name="Yadav J.S."/>
            <person name="Pangilinan J."/>
            <person name="Larsson K.H."/>
            <person name="Matsuura K."/>
            <person name="Barry K."/>
            <person name="Labutti K."/>
            <person name="Kuo R."/>
            <person name="Ohm R.A."/>
            <person name="Bhattacharya S.S."/>
            <person name="Shirouzu T."/>
            <person name="Yoshinaga Y."/>
            <person name="Martin F.M."/>
            <person name="Grigoriev I.V."/>
            <person name="Hibbett D.S."/>
        </authorList>
    </citation>
    <scope>NUCLEOTIDE SEQUENCE [LARGE SCALE GENOMIC DNA]</scope>
    <source>
        <strain evidence="2 3">HHB12029</strain>
    </source>
</reference>
<dbReference type="InterPro" id="IPR036812">
    <property type="entry name" value="NAD(P)_OxRdtase_dom_sf"/>
</dbReference>
<dbReference type="Gene3D" id="3.20.20.100">
    <property type="entry name" value="NADP-dependent oxidoreductase domain"/>
    <property type="match status" value="1"/>
</dbReference>
<dbReference type="Proteomes" id="UP000077266">
    <property type="component" value="Unassembled WGS sequence"/>
</dbReference>
<feature type="region of interest" description="Disordered" evidence="1">
    <location>
        <begin position="68"/>
        <end position="91"/>
    </location>
</feature>